<dbReference type="Proteomes" id="UP000294796">
    <property type="component" value="Unassembled WGS sequence"/>
</dbReference>
<organism evidence="1 2">
    <name type="scientific">Luteimonas aestuarii</name>
    <dbReference type="NCBI Taxonomy" id="453837"/>
    <lineage>
        <taxon>Bacteria</taxon>
        <taxon>Pseudomonadati</taxon>
        <taxon>Pseudomonadota</taxon>
        <taxon>Gammaproteobacteria</taxon>
        <taxon>Lysobacterales</taxon>
        <taxon>Lysobacteraceae</taxon>
        <taxon>Luteimonas</taxon>
    </lineage>
</organism>
<name>A0A4R5TJX8_9GAMM</name>
<accession>A0A4R5TJX8</accession>
<evidence type="ECO:0000313" key="1">
    <source>
        <dbReference type="EMBL" id="TDK18849.1"/>
    </source>
</evidence>
<dbReference type="EMBL" id="SMTF01000028">
    <property type="protein sequence ID" value="TDK18849.1"/>
    <property type="molecule type" value="Genomic_DNA"/>
</dbReference>
<dbReference type="AlphaFoldDB" id="A0A4R5TJX8"/>
<comment type="caution">
    <text evidence="1">The sequence shown here is derived from an EMBL/GenBank/DDBJ whole genome shotgun (WGS) entry which is preliminary data.</text>
</comment>
<evidence type="ECO:0000313" key="2">
    <source>
        <dbReference type="Proteomes" id="UP000294796"/>
    </source>
</evidence>
<gene>
    <name evidence="1" type="ORF">E2F46_17170</name>
</gene>
<reference evidence="1 2" key="1">
    <citation type="submission" date="2019-03" db="EMBL/GenBank/DDBJ databases">
        <title>Luteimonas zhaokaii sp.nov., isolated from the rectal contents of Plateau pika in Yushu, Qinghai Province, China.</title>
        <authorList>
            <person name="Zhang G."/>
        </authorList>
    </citation>
    <scope>NUCLEOTIDE SEQUENCE [LARGE SCALE GENOMIC DNA]</scope>
    <source>
        <strain evidence="1 2">B9</strain>
    </source>
</reference>
<dbReference type="RefSeq" id="WP_133323808.1">
    <property type="nucleotide sequence ID" value="NZ_SMTF01000028.1"/>
</dbReference>
<protein>
    <submittedName>
        <fullName evidence="1">Uncharacterized protein</fullName>
    </submittedName>
</protein>
<sequence>MPRTPLHGPAPAASTPIAAPGTVQEIARPQVTHGDPPEPGRGTIGNDFDRITAYLGREYASMKRGNDITLAQLLGKLHVATRDNRSLRNDAAPLMALIAADIRAAKDFPVPGVPINPHRSMRTWRQRYNGLEIYLTKPA</sequence>
<dbReference type="OrthoDB" id="6064108at2"/>
<keyword evidence="2" id="KW-1185">Reference proteome</keyword>
<proteinExistence type="predicted"/>